<name>A0A1Y2IK14_TRAC3</name>
<sequence>MPHSAPISLPYEDWMAAFLSVDETMDDIDYGRKYGGMFENIVTNMGDSNCLQSFVDAINGANVLGEFVLALVYTPDDKLSDENQKRLAGVAMYPKGCLAIASQRTDWTAVEIFICCWLDEDREPYSENAHKDVLSDDTLREALEDTMTYASTVFEYQQRTHHFGVVLVGSWAWLERWDHAGVVRSSTFDYQQDPAKLARFLSRVAHASAEARGHDTTATRVLEPSADHDSLRYWAAKAEDYATDPRLAKDDYVGKLFADSLNQARAWWRIRVADDKHGVKDFLVGKPTFASQGVIGRGTRGYIALSISDPGTPLVYLKDCWRVVHGRSGLEGDILLYLNAKGVKNIPTALYHGDVADQRTVSQDLYKCAKPGCRVGVVVDNAVPTREVDEVVQDANGFRESVEGALDDSGTQLKDRAEEVARHSGDASYSGGLTEEREEYSLSTHCHYRLVVREVGLPLKEFPTGRILVWAVRDAVIAHQDAYTKAQVMHRDISVGNILIVPPHSKNKKATHQGLLADWELSKRLDDCAVEAHRPDPMGTWQFMSVHIQDHPESQVEIADELESFLHVLIYCAIRYLPHTCENVGDFMHHYFDDGVRKQETDYTCGLLKATIIKTGELITRSRIPIVFLRCPQGSADDPDPTPRNPSELSKESSQRSESPLTVSQEDMHPINGVIMTPLLQCITARYRLLYPQLRNNEGSAVKALLASCNESDDDEPSNGNEDPLGAQTKLKSQSKKIETHKYMIRLLSTASDANAHLWPGPEDRLADQLDPTFHPDKQKKIREQRAAPAAKPGPQPASKRPRSTTPIADPGEQPVSKRLRDSASRG</sequence>
<feature type="region of interest" description="Disordered" evidence="1">
    <location>
        <begin position="759"/>
        <end position="827"/>
    </location>
</feature>
<gene>
    <name evidence="3" type="ORF">PYCCODRAFT_1479330</name>
</gene>
<keyword evidence="4" id="KW-1185">Reference proteome</keyword>
<dbReference type="EMBL" id="KZ084120">
    <property type="protein sequence ID" value="OSD00242.1"/>
    <property type="molecule type" value="Genomic_DNA"/>
</dbReference>
<dbReference type="Pfam" id="PF17667">
    <property type="entry name" value="Pkinase_fungal"/>
    <property type="match status" value="1"/>
</dbReference>
<accession>A0A1Y2IK14</accession>
<dbReference type="InterPro" id="IPR011009">
    <property type="entry name" value="Kinase-like_dom_sf"/>
</dbReference>
<dbReference type="PANTHER" id="PTHR38248">
    <property type="entry name" value="FUNK1 6"/>
    <property type="match status" value="1"/>
</dbReference>
<dbReference type="OrthoDB" id="2739517at2759"/>
<dbReference type="SUPFAM" id="SSF56112">
    <property type="entry name" value="Protein kinase-like (PK-like)"/>
    <property type="match status" value="1"/>
</dbReference>
<evidence type="ECO:0000313" key="4">
    <source>
        <dbReference type="Proteomes" id="UP000193067"/>
    </source>
</evidence>
<dbReference type="AlphaFoldDB" id="A0A1Y2IK14"/>
<dbReference type="InterPro" id="IPR040976">
    <property type="entry name" value="Pkinase_fungal"/>
</dbReference>
<proteinExistence type="predicted"/>
<feature type="region of interest" description="Disordered" evidence="1">
    <location>
        <begin position="710"/>
        <end position="735"/>
    </location>
</feature>
<dbReference type="PANTHER" id="PTHR38248:SF2">
    <property type="entry name" value="FUNK1 11"/>
    <property type="match status" value="1"/>
</dbReference>
<evidence type="ECO:0000259" key="2">
    <source>
        <dbReference type="Pfam" id="PF17667"/>
    </source>
</evidence>
<feature type="domain" description="Fungal-type protein kinase" evidence="2">
    <location>
        <begin position="134"/>
        <end position="571"/>
    </location>
</feature>
<reference evidence="3 4" key="1">
    <citation type="journal article" date="2015" name="Biotechnol. Biofuels">
        <title>Enhanced degradation of softwood versus hardwood by the white-rot fungus Pycnoporus coccineus.</title>
        <authorList>
            <person name="Couturier M."/>
            <person name="Navarro D."/>
            <person name="Chevret D."/>
            <person name="Henrissat B."/>
            <person name="Piumi F."/>
            <person name="Ruiz-Duenas F.J."/>
            <person name="Martinez A.T."/>
            <person name="Grigoriev I.V."/>
            <person name="Riley R."/>
            <person name="Lipzen A."/>
            <person name="Berrin J.G."/>
            <person name="Master E.R."/>
            <person name="Rosso M.N."/>
        </authorList>
    </citation>
    <scope>NUCLEOTIDE SEQUENCE [LARGE SCALE GENOMIC DNA]</scope>
    <source>
        <strain evidence="3 4">BRFM310</strain>
    </source>
</reference>
<feature type="region of interest" description="Disordered" evidence="1">
    <location>
        <begin position="632"/>
        <end position="667"/>
    </location>
</feature>
<organism evidence="3 4">
    <name type="scientific">Trametes coccinea (strain BRFM310)</name>
    <name type="common">Pycnoporus coccineus</name>
    <dbReference type="NCBI Taxonomy" id="1353009"/>
    <lineage>
        <taxon>Eukaryota</taxon>
        <taxon>Fungi</taxon>
        <taxon>Dikarya</taxon>
        <taxon>Basidiomycota</taxon>
        <taxon>Agaricomycotina</taxon>
        <taxon>Agaricomycetes</taxon>
        <taxon>Polyporales</taxon>
        <taxon>Polyporaceae</taxon>
        <taxon>Trametes</taxon>
    </lineage>
</organism>
<protein>
    <recommendedName>
        <fullName evidence="2">Fungal-type protein kinase domain-containing protein</fullName>
    </recommendedName>
</protein>
<evidence type="ECO:0000313" key="3">
    <source>
        <dbReference type="EMBL" id="OSD00242.1"/>
    </source>
</evidence>
<evidence type="ECO:0000256" key="1">
    <source>
        <dbReference type="SAM" id="MobiDB-lite"/>
    </source>
</evidence>
<feature type="compositionally biased region" description="Polar residues" evidence="1">
    <location>
        <begin position="656"/>
        <end position="665"/>
    </location>
</feature>
<dbReference type="Proteomes" id="UP000193067">
    <property type="component" value="Unassembled WGS sequence"/>
</dbReference>
<feature type="compositionally biased region" description="Basic and acidic residues" evidence="1">
    <location>
        <begin position="762"/>
        <end position="786"/>
    </location>
</feature>
<dbReference type="Gene3D" id="1.10.510.10">
    <property type="entry name" value="Transferase(Phosphotransferase) domain 1"/>
    <property type="match status" value="1"/>
</dbReference>